<dbReference type="RefSeq" id="WP_098103064.1">
    <property type="nucleotide sequence ID" value="NZ_NUDL01000079.1"/>
</dbReference>
<evidence type="ECO:0000313" key="2">
    <source>
        <dbReference type="Proteomes" id="UP000220621"/>
    </source>
</evidence>
<dbReference type="AlphaFoldDB" id="A0A2B5XWX9"/>
<gene>
    <name evidence="1" type="ORF">CN611_22415</name>
</gene>
<accession>A0A2B5XWX9</accession>
<dbReference type="Proteomes" id="UP000220621">
    <property type="component" value="Unassembled WGS sequence"/>
</dbReference>
<organism evidence="1 2">
    <name type="scientific">Bacillus wiedmannii</name>
    <dbReference type="NCBI Taxonomy" id="1890302"/>
    <lineage>
        <taxon>Bacteria</taxon>
        <taxon>Bacillati</taxon>
        <taxon>Bacillota</taxon>
        <taxon>Bacilli</taxon>
        <taxon>Bacillales</taxon>
        <taxon>Bacillaceae</taxon>
        <taxon>Bacillus</taxon>
        <taxon>Bacillus cereus group</taxon>
    </lineage>
</organism>
<reference evidence="1 2" key="1">
    <citation type="submission" date="2017-09" db="EMBL/GenBank/DDBJ databases">
        <title>Large-scale bioinformatics analysis of Bacillus genomes uncovers conserved roles of natural products in bacterial physiology.</title>
        <authorList>
            <consortium name="Agbiome Team Llc"/>
            <person name="Bleich R.M."/>
            <person name="Grubbs K.J."/>
            <person name="Santa Maria K.C."/>
            <person name="Allen S.E."/>
            <person name="Farag S."/>
            <person name="Shank E.A."/>
            <person name="Bowers A."/>
        </authorList>
    </citation>
    <scope>NUCLEOTIDE SEQUENCE [LARGE SCALE GENOMIC DNA]</scope>
    <source>
        <strain evidence="1 2">AFS010764</strain>
    </source>
</reference>
<dbReference type="EMBL" id="NUDL01000079">
    <property type="protein sequence ID" value="PEM50860.1"/>
    <property type="molecule type" value="Genomic_DNA"/>
</dbReference>
<sequence length="332" mass="37120">MNNQQLLNRLSKIEKTISTGSLSSGLLNPEQSKAFYRMAFEATPFSQLHRKELRKAKQGELDKIAIGGRILRKKTENQDDGYRAGVTTSKIEYHTKAMRLPWEITEETLRENIEGENFEDVVMELMATQLGIDLEDLHWNGDTSSDNPFLNINDGWLKRIKDSKESHIVDHAKLASNLLKNVSPAGETDVTKGFGKHSMFALAGAIPNKYKNGNLRWIMSPTRKEKWMEYLTERPTGAGDAALLGAGDQVNKPLGYGIAEVPSLSDDVIILADPKNFIAVNTYSTRVRKTTEGESAIMEDKRFYVIHFDDDAVIQEMDAVAILTNIPDAFGA</sequence>
<dbReference type="SUPFAM" id="SSF56563">
    <property type="entry name" value="Major capsid protein gp5"/>
    <property type="match status" value="1"/>
</dbReference>
<proteinExistence type="predicted"/>
<protein>
    <submittedName>
        <fullName evidence="1">Major capsid protein</fullName>
    </submittedName>
</protein>
<name>A0A2B5XWX9_9BACI</name>
<evidence type="ECO:0000313" key="1">
    <source>
        <dbReference type="EMBL" id="PEM50860.1"/>
    </source>
</evidence>
<comment type="caution">
    <text evidence="1">The sequence shown here is derived from an EMBL/GenBank/DDBJ whole genome shotgun (WGS) entry which is preliminary data.</text>
</comment>